<sequence length="311" mass="35725">MQKLIVSGMPRSGTSWTAKTLSFAPGFSYCREPDNADHVAGALSRYNWVYVPGRDFAPAQWATHMKRALTGRIATNFTMKEDPGPLVSRLPPRYRYFSDRFPLLFLRKRNILVKLVRANLALPWIEETFPEAKVVSLIRHPVGQFSSFQRLGWQPRPEVLLSNLRLLEDHLSGFETHIRQAETFWERAGAMWGAVNLVICRQQAAGARHHIVPFEWLCRESEANFETLFARIGLPFPKAARHFLATSNKGGKKETIYSLSRRTRAQIDKWRSEVSTEDIVACRAFAEPFGIPYYDDFNPWFAEPTWGEASY</sequence>
<dbReference type="InterPro" id="IPR027417">
    <property type="entry name" value="P-loop_NTPase"/>
</dbReference>
<dbReference type="Pfam" id="PF13469">
    <property type="entry name" value="Sulfotransfer_3"/>
    <property type="match status" value="1"/>
</dbReference>
<comment type="caution">
    <text evidence="1">The sequence shown here is derived from an EMBL/GenBank/DDBJ whole genome shotgun (WGS) entry which is preliminary data.</text>
</comment>
<organism evidence="1 2">
    <name type="scientific">Halochromatium glycolicum</name>
    <dbReference type="NCBI Taxonomy" id="85075"/>
    <lineage>
        <taxon>Bacteria</taxon>
        <taxon>Pseudomonadati</taxon>
        <taxon>Pseudomonadota</taxon>
        <taxon>Gammaproteobacteria</taxon>
        <taxon>Chromatiales</taxon>
        <taxon>Chromatiaceae</taxon>
        <taxon>Halochromatium</taxon>
    </lineage>
</organism>
<accession>A0AAJ0XCG3</accession>
<dbReference type="Proteomes" id="UP001296776">
    <property type="component" value="Unassembled WGS sequence"/>
</dbReference>
<name>A0AAJ0XCG3_9GAMM</name>
<reference evidence="1" key="1">
    <citation type="submission" date="2017-08" db="EMBL/GenBank/DDBJ databases">
        <authorList>
            <person name="Imhoff J.F."/>
            <person name="Rahn T."/>
            <person name="Kuenzel S."/>
            <person name="Neulinger S.C."/>
        </authorList>
    </citation>
    <scope>NUCLEOTIDE SEQUENCE</scope>
    <source>
        <strain evidence="1">DSM 11080</strain>
    </source>
</reference>
<gene>
    <name evidence="1" type="ORF">CKO40_22170</name>
</gene>
<keyword evidence="2" id="KW-1185">Reference proteome</keyword>
<evidence type="ECO:0000313" key="2">
    <source>
        <dbReference type="Proteomes" id="UP001296776"/>
    </source>
</evidence>
<dbReference type="RefSeq" id="WP_200348643.1">
    <property type="nucleotide sequence ID" value="NZ_NRSJ01000068.1"/>
</dbReference>
<dbReference type="EMBL" id="NRSJ01000068">
    <property type="protein sequence ID" value="MBK1707165.1"/>
    <property type="molecule type" value="Genomic_DNA"/>
</dbReference>
<reference evidence="1" key="2">
    <citation type="journal article" date="2020" name="Microorganisms">
        <title>Osmotic Adaptation and Compatible Solute Biosynthesis of Phototrophic Bacteria as Revealed from Genome Analyses.</title>
        <authorList>
            <person name="Imhoff J.F."/>
            <person name="Rahn T."/>
            <person name="Kunzel S."/>
            <person name="Keller A."/>
            <person name="Neulinger S.C."/>
        </authorList>
    </citation>
    <scope>NUCLEOTIDE SEQUENCE</scope>
    <source>
        <strain evidence="1">DSM 11080</strain>
    </source>
</reference>
<proteinExistence type="predicted"/>
<evidence type="ECO:0000313" key="1">
    <source>
        <dbReference type="EMBL" id="MBK1707165.1"/>
    </source>
</evidence>
<dbReference type="Gene3D" id="3.40.50.300">
    <property type="entry name" value="P-loop containing nucleotide triphosphate hydrolases"/>
    <property type="match status" value="1"/>
</dbReference>
<dbReference type="AlphaFoldDB" id="A0AAJ0XCG3"/>
<protein>
    <recommendedName>
        <fullName evidence="3">Sulfotransferase domain-containing protein</fullName>
    </recommendedName>
</protein>
<evidence type="ECO:0008006" key="3">
    <source>
        <dbReference type="Google" id="ProtNLM"/>
    </source>
</evidence>
<dbReference type="SUPFAM" id="SSF52540">
    <property type="entry name" value="P-loop containing nucleoside triphosphate hydrolases"/>
    <property type="match status" value="1"/>
</dbReference>